<organism evidence="2 3">
    <name type="scientific">Pisolithus tinctorius Marx 270</name>
    <dbReference type="NCBI Taxonomy" id="870435"/>
    <lineage>
        <taxon>Eukaryota</taxon>
        <taxon>Fungi</taxon>
        <taxon>Dikarya</taxon>
        <taxon>Basidiomycota</taxon>
        <taxon>Agaricomycotina</taxon>
        <taxon>Agaricomycetes</taxon>
        <taxon>Agaricomycetidae</taxon>
        <taxon>Boletales</taxon>
        <taxon>Sclerodermatineae</taxon>
        <taxon>Pisolithaceae</taxon>
        <taxon>Pisolithus</taxon>
    </lineage>
</organism>
<sequence length="145" mass="15741">MFKVNHEPLTPELTQELREQSKTALSVLVAFLAFSSSNVLRAVALGLLLYTVSLYTLTCVGYFQGIPMFKCACLHTVPFIGIIIMVTVELVLAVRSPGVIVMMLVLCILPPFAGGVQCMWWMQNKPATAHSEGCGCTSCKANAEV</sequence>
<dbReference type="Proteomes" id="UP000054217">
    <property type="component" value="Unassembled WGS sequence"/>
</dbReference>
<evidence type="ECO:0000313" key="2">
    <source>
        <dbReference type="EMBL" id="KIO14563.1"/>
    </source>
</evidence>
<reference evidence="3" key="2">
    <citation type="submission" date="2015-01" db="EMBL/GenBank/DDBJ databases">
        <title>Evolutionary Origins and Diversification of the Mycorrhizal Mutualists.</title>
        <authorList>
            <consortium name="DOE Joint Genome Institute"/>
            <consortium name="Mycorrhizal Genomics Consortium"/>
            <person name="Kohler A."/>
            <person name="Kuo A."/>
            <person name="Nagy L.G."/>
            <person name="Floudas D."/>
            <person name="Copeland A."/>
            <person name="Barry K.W."/>
            <person name="Cichocki N."/>
            <person name="Veneault-Fourrey C."/>
            <person name="LaButti K."/>
            <person name="Lindquist E.A."/>
            <person name="Lipzen A."/>
            <person name="Lundell T."/>
            <person name="Morin E."/>
            <person name="Murat C."/>
            <person name="Riley R."/>
            <person name="Ohm R."/>
            <person name="Sun H."/>
            <person name="Tunlid A."/>
            <person name="Henrissat B."/>
            <person name="Grigoriev I.V."/>
            <person name="Hibbett D.S."/>
            <person name="Martin F."/>
        </authorList>
    </citation>
    <scope>NUCLEOTIDE SEQUENCE [LARGE SCALE GENOMIC DNA]</scope>
    <source>
        <strain evidence="3">Marx 270</strain>
    </source>
</reference>
<feature type="transmembrane region" description="Helical" evidence="1">
    <location>
        <begin position="39"/>
        <end position="60"/>
    </location>
</feature>
<dbReference type="AlphaFoldDB" id="A0A0C3JZH5"/>
<keyword evidence="1" id="KW-0812">Transmembrane</keyword>
<dbReference type="InParanoid" id="A0A0C3JZH5"/>
<name>A0A0C3JZH5_PISTI</name>
<accession>A0A0C3JZH5</accession>
<evidence type="ECO:0000256" key="1">
    <source>
        <dbReference type="SAM" id="Phobius"/>
    </source>
</evidence>
<reference evidence="2 3" key="1">
    <citation type="submission" date="2014-04" db="EMBL/GenBank/DDBJ databases">
        <authorList>
            <consortium name="DOE Joint Genome Institute"/>
            <person name="Kuo A."/>
            <person name="Kohler A."/>
            <person name="Costa M.D."/>
            <person name="Nagy L.G."/>
            <person name="Floudas D."/>
            <person name="Copeland A."/>
            <person name="Barry K.W."/>
            <person name="Cichocki N."/>
            <person name="Veneault-Fourrey C."/>
            <person name="LaButti K."/>
            <person name="Lindquist E.A."/>
            <person name="Lipzen A."/>
            <person name="Lundell T."/>
            <person name="Morin E."/>
            <person name="Murat C."/>
            <person name="Sun H."/>
            <person name="Tunlid A."/>
            <person name="Henrissat B."/>
            <person name="Grigoriev I.V."/>
            <person name="Hibbett D.S."/>
            <person name="Martin F."/>
            <person name="Nordberg H.P."/>
            <person name="Cantor M.N."/>
            <person name="Hua S.X."/>
        </authorList>
    </citation>
    <scope>NUCLEOTIDE SEQUENCE [LARGE SCALE GENOMIC DNA]</scope>
    <source>
        <strain evidence="2 3">Marx 270</strain>
    </source>
</reference>
<dbReference type="HOGENOM" id="CLU_1816559_0_0_1"/>
<keyword evidence="1" id="KW-1133">Transmembrane helix</keyword>
<feature type="transmembrane region" description="Helical" evidence="1">
    <location>
        <begin position="72"/>
        <end position="94"/>
    </location>
</feature>
<keyword evidence="1" id="KW-0472">Membrane</keyword>
<keyword evidence="3" id="KW-1185">Reference proteome</keyword>
<dbReference type="EMBL" id="KN831944">
    <property type="protein sequence ID" value="KIO14563.1"/>
    <property type="molecule type" value="Genomic_DNA"/>
</dbReference>
<dbReference type="OrthoDB" id="2688201at2759"/>
<proteinExistence type="predicted"/>
<evidence type="ECO:0000313" key="3">
    <source>
        <dbReference type="Proteomes" id="UP000054217"/>
    </source>
</evidence>
<gene>
    <name evidence="2" type="ORF">M404DRAFT_177655</name>
</gene>
<feature type="transmembrane region" description="Helical" evidence="1">
    <location>
        <begin position="100"/>
        <end position="122"/>
    </location>
</feature>
<protein>
    <submittedName>
        <fullName evidence="2">Uncharacterized protein</fullName>
    </submittedName>
</protein>